<evidence type="ECO:0000313" key="3">
    <source>
        <dbReference type="Proteomes" id="UP001283361"/>
    </source>
</evidence>
<evidence type="ECO:0000256" key="1">
    <source>
        <dbReference type="SAM" id="MobiDB-lite"/>
    </source>
</evidence>
<feature type="compositionally biased region" description="Polar residues" evidence="1">
    <location>
        <begin position="91"/>
        <end position="103"/>
    </location>
</feature>
<name>A0AAE0Z449_9GAST</name>
<dbReference type="Proteomes" id="UP001283361">
    <property type="component" value="Unassembled WGS sequence"/>
</dbReference>
<organism evidence="2 3">
    <name type="scientific">Elysia crispata</name>
    <name type="common">lettuce slug</name>
    <dbReference type="NCBI Taxonomy" id="231223"/>
    <lineage>
        <taxon>Eukaryota</taxon>
        <taxon>Metazoa</taxon>
        <taxon>Spiralia</taxon>
        <taxon>Lophotrochozoa</taxon>
        <taxon>Mollusca</taxon>
        <taxon>Gastropoda</taxon>
        <taxon>Heterobranchia</taxon>
        <taxon>Euthyneura</taxon>
        <taxon>Panpulmonata</taxon>
        <taxon>Sacoglossa</taxon>
        <taxon>Placobranchoidea</taxon>
        <taxon>Plakobranchidae</taxon>
        <taxon>Elysia</taxon>
    </lineage>
</organism>
<dbReference type="AlphaFoldDB" id="A0AAE0Z449"/>
<keyword evidence="3" id="KW-1185">Reference proteome</keyword>
<evidence type="ECO:0000313" key="2">
    <source>
        <dbReference type="EMBL" id="KAK3762578.1"/>
    </source>
</evidence>
<protein>
    <submittedName>
        <fullName evidence="2">Uncharacterized protein</fullName>
    </submittedName>
</protein>
<comment type="caution">
    <text evidence="2">The sequence shown here is derived from an EMBL/GenBank/DDBJ whole genome shotgun (WGS) entry which is preliminary data.</text>
</comment>
<proteinExistence type="predicted"/>
<accession>A0AAE0Z449</accession>
<reference evidence="2" key="1">
    <citation type="journal article" date="2023" name="G3 (Bethesda)">
        <title>A reference genome for the long-term kleptoplast-retaining sea slug Elysia crispata morphotype clarki.</title>
        <authorList>
            <person name="Eastman K.E."/>
            <person name="Pendleton A.L."/>
            <person name="Shaikh M.A."/>
            <person name="Suttiyut T."/>
            <person name="Ogas R."/>
            <person name="Tomko P."/>
            <person name="Gavelis G."/>
            <person name="Widhalm J.R."/>
            <person name="Wisecaver J.H."/>
        </authorList>
    </citation>
    <scope>NUCLEOTIDE SEQUENCE</scope>
    <source>
        <strain evidence="2">ECLA1</strain>
    </source>
</reference>
<dbReference type="EMBL" id="JAWDGP010004681">
    <property type="protein sequence ID" value="KAK3762578.1"/>
    <property type="molecule type" value="Genomic_DNA"/>
</dbReference>
<feature type="region of interest" description="Disordered" evidence="1">
    <location>
        <begin position="74"/>
        <end position="105"/>
    </location>
</feature>
<sequence>MTIITVSVSGQQKMARASHGHSKMFEGQPVAAVSNSGRLVQILTLPGDLRGSGRLASFACSWVKSANIEASAQSHLPAKGTNNRPHACAQSAASQRSELQENSVPRMHACAPNFSAFGAKISEDS</sequence>
<feature type="compositionally biased region" description="Polar residues" evidence="1">
    <location>
        <begin position="74"/>
        <end position="84"/>
    </location>
</feature>
<gene>
    <name evidence="2" type="ORF">RRG08_020657</name>
</gene>